<dbReference type="PANTHER" id="PTHR31342:SF4">
    <property type="entry name" value="ACTIN BINDING PROTEIN FAMILY"/>
    <property type="match status" value="1"/>
</dbReference>
<evidence type="ECO:0000256" key="2">
    <source>
        <dbReference type="PROSITE-ProRule" id="PRU00176"/>
    </source>
</evidence>
<dbReference type="SMART" id="SM00360">
    <property type="entry name" value="RRM"/>
    <property type="match status" value="3"/>
</dbReference>
<gene>
    <name evidence="6" type="ORF">C2S53_007845</name>
</gene>
<dbReference type="InterPro" id="IPR035979">
    <property type="entry name" value="RBD_domain_sf"/>
</dbReference>
<keyword evidence="1" id="KW-0175">Coiled coil</keyword>
<evidence type="ECO:0000256" key="3">
    <source>
        <dbReference type="SAM" id="MobiDB-lite"/>
    </source>
</evidence>
<feature type="region of interest" description="Disordered" evidence="3">
    <location>
        <begin position="482"/>
        <end position="555"/>
    </location>
</feature>
<dbReference type="InterPro" id="IPR040265">
    <property type="entry name" value="CHUP1/IPGA1-like"/>
</dbReference>
<organism evidence="6 7">
    <name type="scientific">Perilla frutescens var. hirtella</name>
    <name type="common">Perilla citriodora</name>
    <name type="synonym">Perilla setoyensis</name>
    <dbReference type="NCBI Taxonomy" id="608512"/>
    <lineage>
        <taxon>Eukaryota</taxon>
        <taxon>Viridiplantae</taxon>
        <taxon>Streptophyta</taxon>
        <taxon>Embryophyta</taxon>
        <taxon>Tracheophyta</taxon>
        <taxon>Spermatophyta</taxon>
        <taxon>Magnoliopsida</taxon>
        <taxon>eudicotyledons</taxon>
        <taxon>Gunneridae</taxon>
        <taxon>Pentapetalae</taxon>
        <taxon>asterids</taxon>
        <taxon>lamiids</taxon>
        <taxon>Lamiales</taxon>
        <taxon>Lamiaceae</taxon>
        <taxon>Nepetoideae</taxon>
        <taxon>Elsholtzieae</taxon>
        <taxon>Perilla</taxon>
    </lineage>
</organism>
<accession>A0AAD4PAX4</accession>
<feature type="compositionally biased region" description="Basic and acidic residues" evidence="3">
    <location>
        <begin position="482"/>
        <end position="498"/>
    </location>
</feature>
<dbReference type="AlphaFoldDB" id="A0AAD4PAX4"/>
<comment type="caution">
    <text evidence="6">The sequence shown here is derived from an EMBL/GenBank/DDBJ whole genome shotgun (WGS) entry which is preliminary data.</text>
</comment>
<dbReference type="SUPFAM" id="SSF54928">
    <property type="entry name" value="RNA-binding domain, RBD"/>
    <property type="match status" value="2"/>
</dbReference>
<keyword evidence="7" id="KW-1185">Reference proteome</keyword>
<feature type="region of interest" description="Disordered" evidence="3">
    <location>
        <begin position="441"/>
        <end position="464"/>
    </location>
</feature>
<evidence type="ECO:0000313" key="6">
    <source>
        <dbReference type="EMBL" id="KAH6832122.1"/>
    </source>
</evidence>
<proteinExistence type="predicted"/>
<feature type="compositionally biased region" description="Polar residues" evidence="3">
    <location>
        <begin position="535"/>
        <end position="555"/>
    </location>
</feature>
<keyword evidence="4" id="KW-0472">Membrane</keyword>
<dbReference type="GO" id="GO:0055028">
    <property type="term" value="C:cortical microtubule"/>
    <property type="evidence" value="ECO:0007669"/>
    <property type="project" value="TreeGrafter"/>
</dbReference>
<keyword evidence="4" id="KW-1133">Transmembrane helix</keyword>
<dbReference type="EMBL" id="SDAM02000075">
    <property type="protein sequence ID" value="KAH6832122.1"/>
    <property type="molecule type" value="Genomic_DNA"/>
</dbReference>
<dbReference type="Gene3D" id="3.30.70.330">
    <property type="match status" value="3"/>
</dbReference>
<protein>
    <recommendedName>
        <fullName evidence="5">RRM domain-containing protein</fullName>
    </recommendedName>
</protein>
<reference evidence="6 7" key="1">
    <citation type="journal article" date="2021" name="Nat. Commun.">
        <title>Incipient diploidization of the medicinal plant Perilla within 10,000 years.</title>
        <authorList>
            <person name="Zhang Y."/>
            <person name="Shen Q."/>
            <person name="Leng L."/>
            <person name="Zhang D."/>
            <person name="Chen S."/>
            <person name="Shi Y."/>
            <person name="Ning Z."/>
            <person name="Chen S."/>
        </authorList>
    </citation>
    <scope>NUCLEOTIDE SEQUENCE [LARGE SCALE GENOMIC DNA]</scope>
    <source>
        <strain evidence="7">cv. PC099</strain>
    </source>
</reference>
<evidence type="ECO:0000256" key="4">
    <source>
        <dbReference type="SAM" id="Phobius"/>
    </source>
</evidence>
<dbReference type="Proteomes" id="UP001190926">
    <property type="component" value="Unassembled WGS sequence"/>
</dbReference>
<dbReference type="PANTHER" id="PTHR31342">
    <property type="entry name" value="PROTEIN CHUP1, CHLOROPLASTIC"/>
    <property type="match status" value="1"/>
</dbReference>
<dbReference type="InterPro" id="IPR012677">
    <property type="entry name" value="Nucleotide-bd_a/b_plait_sf"/>
</dbReference>
<dbReference type="GO" id="GO:0003723">
    <property type="term" value="F:RNA binding"/>
    <property type="evidence" value="ECO:0007669"/>
    <property type="project" value="UniProtKB-UniRule"/>
</dbReference>
<keyword evidence="4" id="KW-0812">Transmembrane</keyword>
<keyword evidence="2" id="KW-0694">RNA-binding</keyword>
<feature type="compositionally biased region" description="Low complexity" evidence="3">
    <location>
        <begin position="520"/>
        <end position="534"/>
    </location>
</feature>
<feature type="region of interest" description="Disordered" evidence="3">
    <location>
        <begin position="42"/>
        <end position="96"/>
    </location>
</feature>
<evidence type="ECO:0000256" key="1">
    <source>
        <dbReference type="ARBA" id="ARBA00023054"/>
    </source>
</evidence>
<sequence length="1014" mass="114125">MAVKGKRGEGPINPVLFKFGVALAFSIGGIVFTFLRSKRIMLPKPKPSPPSPGKRSQADSDVGANRLAMENLSIPRIPSQNSMSETSSSGGGRSVVDRDSFLLSEFDQLLKEYDMATDDVSPRRKRQSIEPNAEPPKEHKCAEHEERERELRSLRSKVEILEEREKILENQLLEYYGLKEQESAVLELQTRLRVHNMEAKLYNLKIESLQSDNKRLQAKVADYEKVVAELESSQAKITLLRKKLRVEAEQNREQILKLQERVMKLQDQDKKAVEIDQDVDMQPQEKNRLEEELEEMKKYNESLKLENLELAQKVENLQKLAKSALDNEEVQELKEESQLLRQQNENFRKEIDQLQADRCTDVEELVYLRWINACLRYELRNYQPGPGETVARDLSKSLSPKSEEKAKNLILAYANREGSGGKDPDISDFYFDEWSISQTSYLTDSGEPDDLPTDILQDNKSNHPNKKKVFAKLMKLLRGKDNDHHIQTPSSPRERASSVDDVASRYSVTSRSGIDADGLTKTTPTSSGASSSQSFDLQRSYSRGQKSATAESSYSSRRTSDDVSLTFAALEMLNHAPLKGKSIRIMWYETDPVARKNNNGNLFVKNLDKSITSARLQEIFSRYGTILSCKVAEENGISKGFGFIQFGSEGSAIAARTALHEALLEGKKLYVSKFLRKNERNGEEVVFRNLFVKNLDEDITAEVLKAKFSEHGKVSNAVIINDEKGKSKGFGFVYFDSHETAKRAMECLNGELLGSKNIVVAKAVKKSEVRKNFRQMSKASNMFSKNLDGSVGDKKSEDLFSGYGTANSAKPFWHGEFIKRFSHFSCPYGTKKALNSLTGSNLDGRTLNVAVAKLKEHEAIKLHKPSEKFPPQPFYASNSQKPRCNFTYFTSAIHFKPPIPPFHPTACHYFASPSNSSYPIIAQNNHGTFRALPMKLAAMNGHKQERYLEMPKDKKPLSPVKPSAAKTLGMESSPVSIKIKQGCTLLPLVQNVQQQLGSDSRRVLKSPQMAGSSQ</sequence>
<dbReference type="GO" id="GO:0072699">
    <property type="term" value="P:protein localization to cortical microtubule cytoskeleton"/>
    <property type="evidence" value="ECO:0007669"/>
    <property type="project" value="TreeGrafter"/>
</dbReference>
<evidence type="ECO:0000313" key="7">
    <source>
        <dbReference type="Proteomes" id="UP001190926"/>
    </source>
</evidence>
<feature type="domain" description="RRM" evidence="5">
    <location>
        <begin position="688"/>
        <end position="765"/>
    </location>
</feature>
<feature type="compositionally biased region" description="Basic and acidic residues" evidence="3">
    <location>
        <begin position="135"/>
        <end position="146"/>
    </location>
</feature>
<feature type="region of interest" description="Disordered" evidence="3">
    <location>
        <begin position="117"/>
        <end position="146"/>
    </location>
</feature>
<dbReference type="PROSITE" id="PS50102">
    <property type="entry name" value="RRM"/>
    <property type="match status" value="2"/>
</dbReference>
<evidence type="ECO:0000259" key="5">
    <source>
        <dbReference type="PROSITE" id="PS50102"/>
    </source>
</evidence>
<feature type="domain" description="RRM" evidence="5">
    <location>
        <begin position="600"/>
        <end position="676"/>
    </location>
</feature>
<name>A0AAD4PAX4_PERFH</name>
<dbReference type="InterPro" id="IPR000504">
    <property type="entry name" value="RRM_dom"/>
</dbReference>
<feature type="transmembrane region" description="Helical" evidence="4">
    <location>
        <begin position="15"/>
        <end position="35"/>
    </location>
</feature>
<dbReference type="Pfam" id="PF00076">
    <property type="entry name" value="RRM_1"/>
    <property type="match status" value="2"/>
</dbReference>